<keyword evidence="16" id="KW-1185">Reference proteome</keyword>
<keyword evidence="12" id="KW-0520">NAD</keyword>
<evidence type="ECO:0000256" key="5">
    <source>
        <dbReference type="ARBA" id="ARBA00012763"/>
    </source>
</evidence>
<dbReference type="OrthoDB" id="426882at2759"/>
<evidence type="ECO:0000259" key="14">
    <source>
        <dbReference type="PROSITE" id="PS51296"/>
    </source>
</evidence>
<evidence type="ECO:0000256" key="10">
    <source>
        <dbReference type="ARBA" id="ARBA00023004"/>
    </source>
</evidence>
<accession>A0A1V8SFS7</accession>
<dbReference type="InterPro" id="IPR017941">
    <property type="entry name" value="Rieske_2Fe-2S"/>
</dbReference>
<evidence type="ECO:0000313" key="15">
    <source>
        <dbReference type="EMBL" id="OQN98004.1"/>
    </source>
</evidence>
<name>A0A1V8SFS7_9PEZI</name>
<dbReference type="InterPro" id="IPR001663">
    <property type="entry name" value="Rng_hydr_dOase-A"/>
</dbReference>
<evidence type="ECO:0000256" key="9">
    <source>
        <dbReference type="ARBA" id="ARBA00023002"/>
    </source>
</evidence>
<sequence length="427" mass="48729">MATSVMSIASSYLGFPSKPAVEPYRVRDVPKGATQYDSKATVRALPSSWYTSSEIYAMERRAIFSKRWLFMTHRSRFKEAGDFLRYEFAGFDVNIVLDRSGKINAFHNVCRHRAYPVNEAKSGNKKILSCRYHGWSYGVDGKLAKAPGYQDFPSFDKSANGLLPVHVHIDGNNFIYINLDGSSTPIPWAKDFDSVDRQARFKDFNFADYELDHTYDLQGHYNWKLLADNFNECYHCKTTHADVPTFLTIDSHDLAAKDGHMQHDSATTEEQRRMGLSVNSTYFFPNASMTITPHFMMLQKFLPSSATESAMSYEIYRNKNSSEEDFKLISEAYARVMAEDKGLCAGQQRNLDAGVYEAGELHPRWEKGPLYVQSQVREAVTEHFELERKAGRQIWPAKHVPAAEISGEEDTCAALEKCTEDRKELVW</sequence>
<evidence type="ECO:0000256" key="12">
    <source>
        <dbReference type="ARBA" id="ARBA00023027"/>
    </source>
</evidence>
<dbReference type="Gene3D" id="2.102.10.10">
    <property type="entry name" value="Rieske [2Fe-2S] iron-sulphur domain"/>
    <property type="match status" value="1"/>
</dbReference>
<comment type="pathway">
    <text evidence="3">Amine and polyamine biosynthesis; betaine biosynthesis via choline pathway; betaine aldehyde from choline (monooxygenase route): step 1/1.</text>
</comment>
<dbReference type="InterPro" id="IPR036922">
    <property type="entry name" value="Rieske_2Fe-2S_sf"/>
</dbReference>
<evidence type="ECO:0000256" key="13">
    <source>
        <dbReference type="ARBA" id="ARBA00049097"/>
    </source>
</evidence>
<evidence type="ECO:0000256" key="4">
    <source>
        <dbReference type="ARBA" id="ARBA00010848"/>
    </source>
</evidence>
<dbReference type="Proteomes" id="UP000192596">
    <property type="component" value="Unassembled WGS sequence"/>
</dbReference>
<dbReference type="SUPFAM" id="SSF50022">
    <property type="entry name" value="ISP domain"/>
    <property type="match status" value="1"/>
</dbReference>
<dbReference type="InterPro" id="IPR015881">
    <property type="entry name" value="ARHD_Rieske_2Fe_2S"/>
</dbReference>
<dbReference type="PROSITE" id="PS51296">
    <property type="entry name" value="RIESKE"/>
    <property type="match status" value="1"/>
</dbReference>
<keyword evidence="11" id="KW-0411">Iron-sulfur</keyword>
<evidence type="ECO:0000313" key="16">
    <source>
        <dbReference type="Proteomes" id="UP000192596"/>
    </source>
</evidence>
<comment type="catalytic activity">
    <reaction evidence="13">
        <text>choline + 2 reduced [2Fe-2S]-[ferredoxin] + O2 + 2 H(+) = betaine aldehyde hydrate + 2 oxidized [2Fe-2S]-[ferredoxin] + H2O</text>
        <dbReference type="Rhea" id="RHEA:17769"/>
        <dbReference type="Rhea" id="RHEA-COMP:10000"/>
        <dbReference type="Rhea" id="RHEA-COMP:10001"/>
        <dbReference type="ChEBI" id="CHEBI:15354"/>
        <dbReference type="ChEBI" id="CHEBI:15377"/>
        <dbReference type="ChEBI" id="CHEBI:15378"/>
        <dbReference type="ChEBI" id="CHEBI:15379"/>
        <dbReference type="ChEBI" id="CHEBI:15870"/>
        <dbReference type="ChEBI" id="CHEBI:33737"/>
        <dbReference type="ChEBI" id="CHEBI:33738"/>
        <dbReference type="EC" id="1.14.15.7"/>
    </reaction>
</comment>
<dbReference type="AlphaFoldDB" id="A0A1V8SFS7"/>
<keyword evidence="9" id="KW-0560">Oxidoreductase</keyword>
<comment type="cofactor">
    <cofactor evidence="1">
        <name>Fe cation</name>
        <dbReference type="ChEBI" id="CHEBI:24875"/>
    </cofactor>
</comment>
<dbReference type="PROSITE" id="PS00570">
    <property type="entry name" value="RING_HYDROXYL_ALPHA"/>
    <property type="match status" value="1"/>
</dbReference>
<keyword evidence="7" id="KW-0001">2Fe-2S</keyword>
<dbReference type="InParanoid" id="A0A1V8SFS7"/>
<dbReference type="UniPathway" id="UPA00529">
    <property type="reaction ID" value="UER00430"/>
</dbReference>
<dbReference type="InterPro" id="IPR015879">
    <property type="entry name" value="Ring_hydroxy_dOase_asu_C_dom"/>
</dbReference>
<proteinExistence type="inferred from homology"/>
<evidence type="ECO:0000256" key="2">
    <source>
        <dbReference type="ARBA" id="ARBA00002149"/>
    </source>
</evidence>
<evidence type="ECO:0000256" key="11">
    <source>
        <dbReference type="ARBA" id="ARBA00023014"/>
    </source>
</evidence>
<dbReference type="STRING" id="1507870.A0A1V8SFS7"/>
<dbReference type="CDD" id="cd00680">
    <property type="entry name" value="RHO_alpha_C"/>
    <property type="match status" value="1"/>
</dbReference>
<protein>
    <recommendedName>
        <fullName evidence="6">Choline monooxygenase, chloroplastic</fullName>
        <ecNumber evidence="5">1.14.15.7</ecNumber>
    </recommendedName>
</protein>
<keyword evidence="8" id="KW-0479">Metal-binding</keyword>
<dbReference type="Gene3D" id="3.90.380.10">
    <property type="entry name" value="Naphthalene 1,2-dioxygenase Alpha Subunit, Chain A, domain 1"/>
    <property type="match status" value="2"/>
</dbReference>
<comment type="caution">
    <text evidence="15">The sequence shown here is derived from an EMBL/GenBank/DDBJ whole genome shotgun (WGS) entry which is preliminary data.</text>
</comment>
<reference evidence="16" key="1">
    <citation type="submission" date="2017-03" db="EMBL/GenBank/DDBJ databases">
        <title>Genomes of endolithic fungi from Antarctica.</title>
        <authorList>
            <person name="Coleine C."/>
            <person name="Masonjones S."/>
            <person name="Stajich J.E."/>
        </authorList>
    </citation>
    <scope>NUCLEOTIDE SEQUENCE [LARGE SCALE GENOMIC DNA]</scope>
    <source>
        <strain evidence="16">CCFEE 5527</strain>
    </source>
</reference>
<gene>
    <name evidence="15" type="ORF">B0A48_16309</name>
</gene>
<keyword evidence="10" id="KW-0408">Iron</keyword>
<comment type="function">
    <text evidence="2">Catalyzes the first step of the osmoprotectant glycine betaine synthesis.</text>
</comment>
<evidence type="ECO:0000256" key="3">
    <source>
        <dbReference type="ARBA" id="ARBA00004866"/>
    </source>
</evidence>
<dbReference type="PRINTS" id="PR00090">
    <property type="entry name" value="RNGDIOXGNASE"/>
</dbReference>
<dbReference type="GO" id="GO:0019133">
    <property type="term" value="F:choline monooxygenase activity"/>
    <property type="evidence" value="ECO:0007669"/>
    <property type="project" value="UniProtKB-EC"/>
</dbReference>
<evidence type="ECO:0000256" key="7">
    <source>
        <dbReference type="ARBA" id="ARBA00022714"/>
    </source>
</evidence>
<dbReference type="PANTHER" id="PTHR43756:SF5">
    <property type="entry name" value="CHOLINE MONOOXYGENASE, CHLOROPLASTIC"/>
    <property type="match status" value="1"/>
</dbReference>
<evidence type="ECO:0000256" key="1">
    <source>
        <dbReference type="ARBA" id="ARBA00001962"/>
    </source>
</evidence>
<comment type="similarity">
    <text evidence="4">Belongs to the choline monooxygenase family.</text>
</comment>
<evidence type="ECO:0000256" key="6">
    <source>
        <dbReference type="ARBA" id="ARBA00014931"/>
    </source>
</evidence>
<dbReference type="GO" id="GO:0051537">
    <property type="term" value="F:2 iron, 2 sulfur cluster binding"/>
    <property type="evidence" value="ECO:0007669"/>
    <property type="project" value="UniProtKB-KW"/>
</dbReference>
<dbReference type="Pfam" id="PF00848">
    <property type="entry name" value="Ring_hydroxyl_A"/>
    <property type="match status" value="1"/>
</dbReference>
<dbReference type="CDD" id="cd03469">
    <property type="entry name" value="Rieske_RO_Alpha_N"/>
    <property type="match status" value="1"/>
</dbReference>
<organism evidence="15 16">
    <name type="scientific">Cryoendolithus antarcticus</name>
    <dbReference type="NCBI Taxonomy" id="1507870"/>
    <lineage>
        <taxon>Eukaryota</taxon>
        <taxon>Fungi</taxon>
        <taxon>Dikarya</taxon>
        <taxon>Ascomycota</taxon>
        <taxon>Pezizomycotina</taxon>
        <taxon>Dothideomycetes</taxon>
        <taxon>Dothideomycetidae</taxon>
        <taxon>Cladosporiales</taxon>
        <taxon>Cladosporiaceae</taxon>
        <taxon>Cryoendolithus</taxon>
    </lineage>
</organism>
<dbReference type="GO" id="GO:0005506">
    <property type="term" value="F:iron ion binding"/>
    <property type="evidence" value="ECO:0007669"/>
    <property type="project" value="InterPro"/>
</dbReference>
<dbReference type="EC" id="1.14.15.7" evidence="5"/>
<dbReference type="GO" id="GO:0019285">
    <property type="term" value="P:glycine betaine biosynthetic process from choline"/>
    <property type="evidence" value="ECO:0007669"/>
    <property type="project" value="UniProtKB-UniPathway"/>
</dbReference>
<evidence type="ECO:0000256" key="8">
    <source>
        <dbReference type="ARBA" id="ARBA00022723"/>
    </source>
</evidence>
<dbReference type="EMBL" id="NAJO01000049">
    <property type="protein sequence ID" value="OQN98004.1"/>
    <property type="molecule type" value="Genomic_DNA"/>
</dbReference>
<feature type="domain" description="Rieske" evidence="14">
    <location>
        <begin position="69"/>
        <end position="155"/>
    </location>
</feature>
<dbReference type="Pfam" id="PF00355">
    <property type="entry name" value="Rieske"/>
    <property type="match status" value="1"/>
</dbReference>
<dbReference type="PANTHER" id="PTHR43756">
    <property type="entry name" value="CHOLINE MONOOXYGENASE, CHLOROPLASTIC"/>
    <property type="match status" value="1"/>
</dbReference>
<dbReference type="SUPFAM" id="SSF55961">
    <property type="entry name" value="Bet v1-like"/>
    <property type="match status" value="1"/>
</dbReference>